<dbReference type="GO" id="GO:0097163">
    <property type="term" value="F:sulfur carrier activity"/>
    <property type="evidence" value="ECO:0007669"/>
    <property type="project" value="TreeGrafter"/>
</dbReference>
<proteinExistence type="predicted"/>
<dbReference type="AlphaFoldDB" id="A0A2T4D648"/>
<gene>
    <name evidence="1" type="ORF">C9927_02090</name>
</gene>
<name>A0A2T4D648_9GAMM</name>
<dbReference type="GO" id="GO:0002143">
    <property type="term" value="P:tRNA wobble position uridine thiolation"/>
    <property type="evidence" value="ECO:0007669"/>
    <property type="project" value="TreeGrafter"/>
</dbReference>
<dbReference type="SUPFAM" id="SSF75169">
    <property type="entry name" value="DsrEFH-like"/>
    <property type="match status" value="1"/>
</dbReference>
<sequence>MAAFVLALHQSLDESAPLQQSSLLAYHYAQAALLSGHQILQVFFYQDAVPLAQSEPNDPLIRSTQQLWQQLAQQYDFDLVYCATIAEREFGFSEADMAAGFIGAGVTEFAQAAARANRVIQF</sequence>
<evidence type="ECO:0000313" key="2">
    <source>
        <dbReference type="Proteomes" id="UP000242087"/>
    </source>
</evidence>
<keyword evidence="1" id="KW-0808">Transferase</keyword>
<reference evidence="1 2" key="1">
    <citation type="submission" date="2018-03" db="EMBL/GenBank/DDBJ databases">
        <title>Cross-interface Injection: A General Nanoliter Liquid Handling Method Applied to Single Cells Genome Amplification Automated Nanoliter Liquid Handling Applied to Single Cell Multiple Displacement Amplification.</title>
        <authorList>
            <person name="Yun J."/>
            <person name="Xu P."/>
            <person name="Xu J."/>
            <person name="Dai X."/>
            <person name="Wang Y."/>
            <person name="Zheng X."/>
            <person name="Cao C."/>
            <person name="Yi Q."/>
            <person name="Zhu Y."/>
            <person name="Wang L."/>
            <person name="Dong Z."/>
            <person name="Huang Y."/>
            <person name="Huang L."/>
            <person name="Du W."/>
        </authorList>
    </citation>
    <scope>NUCLEOTIDE SEQUENCE [LARGE SCALE GENOMIC DNA]</scope>
    <source>
        <strain evidence="1 2">A12-4</strain>
    </source>
</reference>
<dbReference type="InterPro" id="IPR003787">
    <property type="entry name" value="Sulphur_relay_DsrE/F-like"/>
</dbReference>
<dbReference type="EMBL" id="PYVF01000019">
    <property type="protein sequence ID" value="PTB89291.1"/>
    <property type="molecule type" value="Genomic_DNA"/>
</dbReference>
<dbReference type="GO" id="GO:0016740">
    <property type="term" value="F:transferase activity"/>
    <property type="evidence" value="ECO:0007669"/>
    <property type="project" value="UniProtKB-KW"/>
</dbReference>
<dbReference type="InterPro" id="IPR027396">
    <property type="entry name" value="DsrEFH-like"/>
</dbReference>
<dbReference type="Pfam" id="PF02635">
    <property type="entry name" value="DsrE"/>
    <property type="match status" value="1"/>
</dbReference>
<organism evidence="1 2">
    <name type="scientific">Pseudidiomarina aestuarii</name>
    <dbReference type="NCBI Taxonomy" id="624146"/>
    <lineage>
        <taxon>Bacteria</taxon>
        <taxon>Pseudomonadati</taxon>
        <taxon>Pseudomonadota</taxon>
        <taxon>Gammaproteobacteria</taxon>
        <taxon>Alteromonadales</taxon>
        <taxon>Idiomarinaceae</taxon>
        <taxon>Pseudidiomarina</taxon>
    </lineage>
</organism>
<evidence type="ECO:0000313" key="1">
    <source>
        <dbReference type="EMBL" id="PTB89291.1"/>
    </source>
</evidence>
<dbReference type="GO" id="GO:1990228">
    <property type="term" value="C:sulfurtransferase complex"/>
    <property type="evidence" value="ECO:0007669"/>
    <property type="project" value="TreeGrafter"/>
</dbReference>
<dbReference type="PANTHER" id="PTHR34874">
    <property type="entry name" value="PROTEIN YCHN"/>
    <property type="match status" value="1"/>
</dbReference>
<dbReference type="Gene3D" id="3.40.1260.10">
    <property type="entry name" value="DsrEFH-like"/>
    <property type="match status" value="1"/>
</dbReference>
<protein>
    <submittedName>
        <fullName evidence="1">Sulfurtransferase TusD</fullName>
    </submittedName>
</protein>
<dbReference type="Proteomes" id="UP000242087">
    <property type="component" value="Unassembled WGS sequence"/>
</dbReference>
<comment type="caution">
    <text evidence="1">The sequence shown here is derived from an EMBL/GenBank/DDBJ whole genome shotgun (WGS) entry which is preliminary data.</text>
</comment>
<accession>A0A2T4D648</accession>
<dbReference type="PANTHER" id="PTHR34874:SF3">
    <property type="entry name" value="SULFURTRANSFERASE TUSD"/>
    <property type="match status" value="1"/>
</dbReference>